<dbReference type="PROSITE" id="PS51462">
    <property type="entry name" value="NUDIX"/>
    <property type="match status" value="1"/>
</dbReference>
<dbReference type="AlphaFoldDB" id="A0A2M8FAR0"/>
<comment type="caution">
    <text evidence="4">The sequence shown here is derived from an EMBL/GenBank/DDBJ whole genome shotgun (WGS) entry which is preliminary data.</text>
</comment>
<dbReference type="SUPFAM" id="SSF55811">
    <property type="entry name" value="Nudix"/>
    <property type="match status" value="1"/>
</dbReference>
<dbReference type="PRINTS" id="PR00502">
    <property type="entry name" value="NUDIXFAMILY"/>
</dbReference>
<evidence type="ECO:0000313" key="4">
    <source>
        <dbReference type="EMBL" id="PJC52806.1"/>
    </source>
</evidence>
<dbReference type="EMBL" id="PFRH01000036">
    <property type="protein sequence ID" value="PJC52806.1"/>
    <property type="molecule type" value="Genomic_DNA"/>
</dbReference>
<dbReference type="InterPro" id="IPR020476">
    <property type="entry name" value="Nudix_hydrolase"/>
</dbReference>
<name>A0A2M8FAR0_9BACT</name>
<dbReference type="PANTHER" id="PTHR43736">
    <property type="entry name" value="ADP-RIBOSE PYROPHOSPHATASE"/>
    <property type="match status" value="1"/>
</dbReference>
<proteinExistence type="inferred from homology"/>
<dbReference type="InterPro" id="IPR015797">
    <property type="entry name" value="NUDIX_hydrolase-like_dom_sf"/>
</dbReference>
<reference evidence="5" key="1">
    <citation type="submission" date="2017-09" db="EMBL/GenBank/DDBJ databases">
        <title>Depth-based differentiation of microbial function through sediment-hosted aquifers and enrichment of novel symbionts in the deep terrestrial subsurface.</title>
        <authorList>
            <person name="Probst A.J."/>
            <person name="Ladd B."/>
            <person name="Jarett J.K."/>
            <person name="Geller-Mcgrath D.E."/>
            <person name="Sieber C.M.K."/>
            <person name="Emerson J.B."/>
            <person name="Anantharaman K."/>
            <person name="Thomas B.C."/>
            <person name="Malmstrom R."/>
            <person name="Stieglmeier M."/>
            <person name="Klingl A."/>
            <person name="Woyke T."/>
            <person name="Ryan C.M."/>
            <person name="Banfield J.F."/>
        </authorList>
    </citation>
    <scope>NUCLEOTIDE SEQUENCE [LARGE SCALE GENOMIC DNA]</scope>
</reference>
<dbReference type="Proteomes" id="UP000231456">
    <property type="component" value="Unassembled WGS sequence"/>
</dbReference>
<evidence type="ECO:0000259" key="3">
    <source>
        <dbReference type="PROSITE" id="PS51462"/>
    </source>
</evidence>
<evidence type="ECO:0000313" key="5">
    <source>
        <dbReference type="Proteomes" id="UP000231456"/>
    </source>
</evidence>
<dbReference type="CDD" id="cd02883">
    <property type="entry name" value="NUDIX_Hydrolase"/>
    <property type="match status" value="1"/>
</dbReference>
<dbReference type="InterPro" id="IPR020084">
    <property type="entry name" value="NUDIX_hydrolase_CS"/>
</dbReference>
<dbReference type="Gene3D" id="3.90.79.10">
    <property type="entry name" value="Nucleoside Triphosphate Pyrophosphohydrolase"/>
    <property type="match status" value="1"/>
</dbReference>
<dbReference type="PANTHER" id="PTHR43736:SF1">
    <property type="entry name" value="DIHYDRONEOPTERIN TRIPHOSPHATE DIPHOSPHATASE"/>
    <property type="match status" value="1"/>
</dbReference>
<evidence type="ECO:0000256" key="2">
    <source>
        <dbReference type="RuleBase" id="RU003476"/>
    </source>
</evidence>
<sequence>MHACNMSATPKVGTSHNGKDMHYSVGAMIKRGDTYLLIERNTPPFGFAGPAGHIDEGELSEDAVRREVQEETGFQLTNVTLLTADEELDWNWCRRGIEVHSWYLYEGSIEGDVDETNVREVKSIGWYTKEQIKTLTLEPVWKYWFEKYNII</sequence>
<dbReference type="Pfam" id="PF00293">
    <property type="entry name" value="NUDIX"/>
    <property type="match status" value="1"/>
</dbReference>
<dbReference type="InterPro" id="IPR000086">
    <property type="entry name" value="NUDIX_hydrolase_dom"/>
</dbReference>
<organism evidence="4 5">
    <name type="scientific">Candidatus Magasanikbacteria bacterium CG_4_9_14_0_2_um_filter_42_11</name>
    <dbReference type="NCBI Taxonomy" id="1974643"/>
    <lineage>
        <taxon>Bacteria</taxon>
        <taxon>Candidatus Magasanikiibacteriota</taxon>
    </lineage>
</organism>
<feature type="domain" description="Nudix hydrolase" evidence="3">
    <location>
        <begin position="20"/>
        <end position="149"/>
    </location>
</feature>
<gene>
    <name evidence="4" type="ORF">CO030_00965</name>
</gene>
<protein>
    <recommendedName>
        <fullName evidence="3">Nudix hydrolase domain-containing protein</fullName>
    </recommendedName>
</protein>
<accession>A0A2M8FAR0</accession>
<keyword evidence="1 2" id="KW-0378">Hydrolase</keyword>
<dbReference type="GO" id="GO:0016787">
    <property type="term" value="F:hydrolase activity"/>
    <property type="evidence" value="ECO:0007669"/>
    <property type="project" value="UniProtKB-KW"/>
</dbReference>
<comment type="similarity">
    <text evidence="2">Belongs to the Nudix hydrolase family.</text>
</comment>
<dbReference type="PROSITE" id="PS00893">
    <property type="entry name" value="NUDIX_BOX"/>
    <property type="match status" value="1"/>
</dbReference>
<evidence type="ECO:0000256" key="1">
    <source>
        <dbReference type="ARBA" id="ARBA00022801"/>
    </source>
</evidence>